<protein>
    <recommendedName>
        <fullName evidence="1">Methyltransferase FkbM domain-containing protein</fullName>
    </recommendedName>
</protein>
<reference evidence="2 3" key="1">
    <citation type="submission" date="2019-07" db="EMBL/GenBank/DDBJ databases">
        <title>Whole genome shotgun sequence of Reyranella soli NBRC 108950.</title>
        <authorList>
            <person name="Hosoyama A."/>
            <person name="Uohara A."/>
            <person name="Ohji S."/>
            <person name="Ichikawa N."/>
        </authorList>
    </citation>
    <scope>NUCLEOTIDE SEQUENCE [LARGE SCALE GENOMIC DNA]</scope>
    <source>
        <strain evidence="2 3">NBRC 108950</strain>
    </source>
</reference>
<dbReference type="PANTHER" id="PTHR34203:SF15">
    <property type="entry name" value="SLL1173 PROTEIN"/>
    <property type="match status" value="1"/>
</dbReference>
<dbReference type="AlphaFoldDB" id="A0A512N7G7"/>
<comment type="caution">
    <text evidence="2">The sequence shown here is derived from an EMBL/GenBank/DDBJ whole genome shotgun (WGS) entry which is preliminary data.</text>
</comment>
<dbReference type="InterPro" id="IPR052514">
    <property type="entry name" value="SAM-dependent_MTase"/>
</dbReference>
<dbReference type="Gene3D" id="3.40.50.150">
    <property type="entry name" value="Vaccinia Virus protein VP39"/>
    <property type="match status" value="1"/>
</dbReference>
<dbReference type="OrthoDB" id="5679686at2"/>
<name>A0A512N7G7_9HYPH</name>
<sequence>MKRDRVETMIPGRDPIELVAYYEEFRDYYPYCELETKRWFVEHVRADWWIFDIGANVGYYTVLFSQLAPAGRVLAFEPTATAEMLRKNLRHNRVGNAEVHEVALAATTGEREDRIFRLWGTEGEVRTYPFYALDDFIAKHGIERVDCLKIDVDSFDFEVLRGAERTLAERNPVVVVELNHALGLRNQGVGEALAWLARRGYRQALVLDNDNFVLQRVANGASGGRADSGGAADLKLVFPPPLRFDEAMRPSAGEPLAGSFIVKAEVQEGVVVARREGGSTLISRAMGLLRREGGLGFRDIVDVVLETRAVAWSYALVLGLAPDTASGVVTVEVGVEVVDGKLGIALAGADLSSFCAPERTLAAMPLSQRIVVAARSADLRHLVFRNAAPDGVRTRFKVVSIAARLGT</sequence>
<accession>A0A512N7G7</accession>
<dbReference type="RefSeq" id="WP_147148313.1">
    <property type="nucleotide sequence ID" value="NZ_BKAJ01000031.1"/>
</dbReference>
<dbReference type="SUPFAM" id="SSF53335">
    <property type="entry name" value="S-adenosyl-L-methionine-dependent methyltransferases"/>
    <property type="match status" value="1"/>
</dbReference>
<organism evidence="2 3">
    <name type="scientific">Reyranella soli</name>
    <dbReference type="NCBI Taxonomy" id="1230389"/>
    <lineage>
        <taxon>Bacteria</taxon>
        <taxon>Pseudomonadati</taxon>
        <taxon>Pseudomonadota</taxon>
        <taxon>Alphaproteobacteria</taxon>
        <taxon>Hyphomicrobiales</taxon>
        <taxon>Reyranellaceae</taxon>
        <taxon>Reyranella</taxon>
    </lineage>
</organism>
<dbReference type="InterPro" id="IPR006342">
    <property type="entry name" value="FkbM_mtfrase"/>
</dbReference>
<dbReference type="Proteomes" id="UP000321058">
    <property type="component" value="Unassembled WGS sequence"/>
</dbReference>
<dbReference type="EMBL" id="BKAJ01000031">
    <property type="protein sequence ID" value="GEP54611.1"/>
    <property type="molecule type" value="Genomic_DNA"/>
</dbReference>
<gene>
    <name evidence="2" type="ORF">RSO01_17770</name>
</gene>
<dbReference type="NCBIfam" id="TIGR01444">
    <property type="entry name" value="fkbM_fam"/>
    <property type="match status" value="1"/>
</dbReference>
<keyword evidence="3" id="KW-1185">Reference proteome</keyword>
<proteinExistence type="predicted"/>
<dbReference type="Pfam" id="PF05050">
    <property type="entry name" value="Methyltransf_21"/>
    <property type="match status" value="1"/>
</dbReference>
<feature type="domain" description="Methyltransferase FkbM" evidence="1">
    <location>
        <begin position="52"/>
        <end position="202"/>
    </location>
</feature>
<evidence type="ECO:0000313" key="3">
    <source>
        <dbReference type="Proteomes" id="UP000321058"/>
    </source>
</evidence>
<dbReference type="PANTHER" id="PTHR34203">
    <property type="entry name" value="METHYLTRANSFERASE, FKBM FAMILY PROTEIN"/>
    <property type="match status" value="1"/>
</dbReference>
<evidence type="ECO:0000313" key="2">
    <source>
        <dbReference type="EMBL" id="GEP54611.1"/>
    </source>
</evidence>
<evidence type="ECO:0000259" key="1">
    <source>
        <dbReference type="Pfam" id="PF05050"/>
    </source>
</evidence>
<dbReference type="InterPro" id="IPR029063">
    <property type="entry name" value="SAM-dependent_MTases_sf"/>
</dbReference>